<protein>
    <submittedName>
        <fullName evidence="1">Uncharacterized protein</fullName>
    </submittedName>
</protein>
<dbReference type="Proteomes" id="UP000446658">
    <property type="component" value="Unassembled WGS sequence"/>
</dbReference>
<dbReference type="AlphaFoldDB" id="A0A844GBE8"/>
<accession>A0A844GBE8</accession>
<evidence type="ECO:0000313" key="2">
    <source>
        <dbReference type="Proteomes" id="UP000446658"/>
    </source>
</evidence>
<dbReference type="RefSeq" id="WP_230369825.1">
    <property type="nucleotide sequence ID" value="NZ_WLYX01000001.1"/>
</dbReference>
<reference evidence="1 2" key="1">
    <citation type="submission" date="2019-11" db="EMBL/GenBank/DDBJ databases">
        <title>Draft genome sequence of Paludibacterium sp. dN18-1.</title>
        <authorList>
            <person name="Im W.-T."/>
        </authorList>
    </citation>
    <scope>NUCLEOTIDE SEQUENCE [LARGE SCALE GENOMIC DNA]</scope>
    <source>
        <strain evidence="2">dN 18-1</strain>
    </source>
</reference>
<name>A0A844GBE8_9NEIS</name>
<keyword evidence="2" id="KW-1185">Reference proteome</keyword>
<dbReference type="EMBL" id="WLYX01000001">
    <property type="protein sequence ID" value="MTD33092.1"/>
    <property type="molecule type" value="Genomic_DNA"/>
</dbReference>
<gene>
    <name evidence="1" type="ORF">GKE73_07645</name>
</gene>
<organism evidence="1 2">
    <name type="scientific">Paludibacterium denitrificans</name>
    <dbReference type="NCBI Taxonomy" id="2675226"/>
    <lineage>
        <taxon>Bacteria</taxon>
        <taxon>Pseudomonadati</taxon>
        <taxon>Pseudomonadota</taxon>
        <taxon>Betaproteobacteria</taxon>
        <taxon>Neisseriales</taxon>
        <taxon>Chromobacteriaceae</taxon>
        <taxon>Paludibacterium</taxon>
    </lineage>
</organism>
<sequence>MKKIIILIATFVLIIAAWNGRPIEKLATIEILHGRHVILFKKNCEYSAISLDNQNGESISELVFSEYPDSGPVFKENTYIDISKAMKYPLQRGHEYGLRLSTDCLGNNQIPVYRIKFHT</sequence>
<comment type="caution">
    <text evidence="1">The sequence shown here is derived from an EMBL/GenBank/DDBJ whole genome shotgun (WGS) entry which is preliminary data.</text>
</comment>
<evidence type="ECO:0000313" key="1">
    <source>
        <dbReference type="EMBL" id="MTD33092.1"/>
    </source>
</evidence>
<proteinExistence type="predicted"/>